<dbReference type="NCBIfam" id="NF009676">
    <property type="entry name" value="PRK13197.1"/>
    <property type="match status" value="1"/>
</dbReference>
<feature type="active site" evidence="9">
    <location>
        <position position="143"/>
    </location>
</feature>
<dbReference type="InterPro" id="IPR016125">
    <property type="entry name" value="Peptidase_C15-like"/>
</dbReference>
<dbReference type="RefSeq" id="WP_149544915.1">
    <property type="nucleotide sequence ID" value="NZ_VTPS01000006.1"/>
</dbReference>
<keyword evidence="8 9" id="KW-0788">Thiol protease</keyword>
<dbReference type="AlphaFoldDB" id="A0A5D8QFU4"/>
<evidence type="ECO:0000256" key="5">
    <source>
        <dbReference type="ARBA" id="ARBA00022490"/>
    </source>
</evidence>
<dbReference type="EMBL" id="VTPS01000006">
    <property type="protein sequence ID" value="TZE82403.1"/>
    <property type="molecule type" value="Genomic_DNA"/>
</dbReference>
<evidence type="ECO:0000256" key="2">
    <source>
        <dbReference type="ARBA" id="ARBA00002280"/>
    </source>
</evidence>
<dbReference type="PRINTS" id="PR00706">
    <property type="entry name" value="PYROGLUPTASE"/>
</dbReference>
<protein>
    <recommendedName>
        <fullName evidence="9">Pyrrolidone-carboxylate peptidase</fullName>
        <ecNumber evidence="9">3.4.19.3</ecNumber>
    </recommendedName>
    <alternativeName>
        <fullName evidence="9">5-oxoprolyl-peptidase</fullName>
    </alternativeName>
    <alternativeName>
        <fullName evidence="9">Pyroglutamyl-peptidase I</fullName>
        <shortName evidence="9">PGP-I</shortName>
        <shortName evidence="9">Pyrase</shortName>
    </alternativeName>
</protein>
<dbReference type="EC" id="3.4.19.3" evidence="9"/>
<keyword evidence="6 9" id="KW-0645">Protease</keyword>
<evidence type="ECO:0000313" key="11">
    <source>
        <dbReference type="EMBL" id="TZE82403.1"/>
    </source>
</evidence>
<dbReference type="GO" id="GO:0016920">
    <property type="term" value="F:pyroglutamyl-peptidase activity"/>
    <property type="evidence" value="ECO:0007669"/>
    <property type="project" value="UniProtKB-UniRule"/>
</dbReference>
<dbReference type="FunFam" id="3.40.630.20:FF:000001">
    <property type="entry name" value="Pyrrolidone-carboxylate peptidase"/>
    <property type="match status" value="1"/>
</dbReference>
<dbReference type="PIRSF" id="PIRSF015592">
    <property type="entry name" value="Prld-crbxl_pptds"/>
    <property type="match status" value="1"/>
</dbReference>
<evidence type="ECO:0000313" key="12">
    <source>
        <dbReference type="Proteomes" id="UP000322976"/>
    </source>
</evidence>
<keyword evidence="12" id="KW-1185">Reference proteome</keyword>
<comment type="catalytic activity">
    <reaction evidence="1 9 10">
        <text>Release of an N-terminal pyroglutamyl group from a polypeptide, the second amino acid generally not being Pro.</text>
        <dbReference type="EC" id="3.4.19.3"/>
    </reaction>
</comment>
<evidence type="ECO:0000256" key="10">
    <source>
        <dbReference type="PROSITE-ProRule" id="PRU10076"/>
    </source>
</evidence>
<dbReference type="NCBIfam" id="TIGR00504">
    <property type="entry name" value="pyro_pdase"/>
    <property type="match status" value="1"/>
</dbReference>
<comment type="caution">
    <text evidence="11">The sequence shown here is derived from an EMBL/GenBank/DDBJ whole genome shotgun (WGS) entry which is preliminary data.</text>
</comment>
<name>A0A5D8QFU4_9THEO</name>
<dbReference type="InterPro" id="IPR000816">
    <property type="entry name" value="Peptidase_C15"/>
</dbReference>
<dbReference type="SUPFAM" id="SSF53182">
    <property type="entry name" value="Pyrrolidone carboxyl peptidase (pyroglutamate aminopeptidase)"/>
    <property type="match status" value="1"/>
</dbReference>
<comment type="subcellular location">
    <subcellularLocation>
        <location evidence="3 9">Cytoplasm</location>
    </subcellularLocation>
</comment>
<feature type="active site" evidence="9">
    <location>
        <position position="167"/>
    </location>
</feature>
<dbReference type="HAMAP" id="MF_00417">
    <property type="entry name" value="Pyrrolid_peptidase"/>
    <property type="match status" value="1"/>
</dbReference>
<gene>
    <name evidence="9 11" type="primary">pcp</name>
    <name evidence="11" type="ORF">FWJ32_05185</name>
</gene>
<dbReference type="CDD" id="cd00501">
    <property type="entry name" value="Peptidase_C15"/>
    <property type="match status" value="1"/>
</dbReference>
<dbReference type="GO" id="GO:0005829">
    <property type="term" value="C:cytosol"/>
    <property type="evidence" value="ECO:0007669"/>
    <property type="project" value="InterPro"/>
</dbReference>
<accession>A0A5D8QFU4</accession>
<dbReference type="Proteomes" id="UP000322976">
    <property type="component" value="Unassembled WGS sequence"/>
</dbReference>
<evidence type="ECO:0000256" key="8">
    <source>
        <dbReference type="ARBA" id="ARBA00022807"/>
    </source>
</evidence>
<evidence type="ECO:0000256" key="7">
    <source>
        <dbReference type="ARBA" id="ARBA00022801"/>
    </source>
</evidence>
<evidence type="ECO:0000256" key="6">
    <source>
        <dbReference type="ARBA" id="ARBA00022670"/>
    </source>
</evidence>
<comment type="subunit">
    <text evidence="9">Homotetramer.</text>
</comment>
<comment type="similarity">
    <text evidence="4 9">Belongs to the peptidase C15 family.</text>
</comment>
<organism evidence="11 12">
    <name type="scientific">Calorimonas adulescens</name>
    <dbReference type="NCBI Taxonomy" id="2606906"/>
    <lineage>
        <taxon>Bacteria</taxon>
        <taxon>Bacillati</taxon>
        <taxon>Bacillota</taxon>
        <taxon>Clostridia</taxon>
        <taxon>Thermoanaerobacterales</taxon>
        <taxon>Thermoanaerobacteraceae</taxon>
        <taxon>Calorimonas</taxon>
    </lineage>
</organism>
<evidence type="ECO:0000256" key="3">
    <source>
        <dbReference type="ARBA" id="ARBA00004496"/>
    </source>
</evidence>
<dbReference type="Gene3D" id="3.40.630.20">
    <property type="entry name" value="Peptidase C15, pyroglutamyl peptidase I-like"/>
    <property type="match status" value="1"/>
</dbReference>
<dbReference type="PANTHER" id="PTHR23402">
    <property type="entry name" value="PROTEASE FAMILY C15 PYROGLUTAMYL-PEPTIDASE I-RELATED"/>
    <property type="match status" value="1"/>
</dbReference>
<sequence>MSKILLTGFEPFGGEKVNPSELAVKELAGKTISGLEVVTGVIPVVTKKCIDETVKLIEEYSPVAVINVGQAGGRMEISVEKVAINVKDYRIPDNEGNQLRYAPVVEDGPAAYFATIPVEKIVDNMVENVVPSSVSYTAGTYCCNEVFYGVSSYIHTNNLKILNGFIHIPFILEQAAGAKPPRPSMSLDTIVKGLEIAIDTVAEYIRQ</sequence>
<comment type="function">
    <text evidence="2 9">Removes 5-oxoproline from various penultimate amino acid residues except L-proline.</text>
</comment>
<dbReference type="PANTHER" id="PTHR23402:SF1">
    <property type="entry name" value="PYROGLUTAMYL-PEPTIDASE I"/>
    <property type="match status" value="1"/>
</dbReference>
<keyword evidence="5 9" id="KW-0963">Cytoplasm</keyword>
<dbReference type="InterPro" id="IPR033693">
    <property type="entry name" value="PGPEP1_Glu_AS"/>
</dbReference>
<dbReference type="InterPro" id="IPR029762">
    <property type="entry name" value="PGP-I_bact-type"/>
</dbReference>
<evidence type="ECO:0000256" key="9">
    <source>
        <dbReference type="HAMAP-Rule" id="MF_00417"/>
    </source>
</evidence>
<proteinExistence type="inferred from homology"/>
<dbReference type="Pfam" id="PF01470">
    <property type="entry name" value="Peptidase_C15"/>
    <property type="match status" value="1"/>
</dbReference>
<feature type="active site" evidence="9 10">
    <location>
        <position position="80"/>
    </location>
</feature>
<evidence type="ECO:0000256" key="1">
    <source>
        <dbReference type="ARBA" id="ARBA00001770"/>
    </source>
</evidence>
<dbReference type="PROSITE" id="PS01333">
    <property type="entry name" value="PYRASE_GLU"/>
    <property type="match status" value="1"/>
</dbReference>
<dbReference type="InterPro" id="IPR036440">
    <property type="entry name" value="Peptidase_C15-like_sf"/>
</dbReference>
<keyword evidence="7 9" id="KW-0378">Hydrolase</keyword>
<evidence type="ECO:0000256" key="4">
    <source>
        <dbReference type="ARBA" id="ARBA00006641"/>
    </source>
</evidence>
<reference evidence="11 12" key="1">
    <citation type="submission" date="2019-08" db="EMBL/GenBank/DDBJ databases">
        <title>Calorimonas adulescens gen. nov., sp. nov., an anaerobic thermophilic bacterium from Sakhalin hot spring.</title>
        <authorList>
            <person name="Khomyakova M.A."/>
            <person name="Merkel A.Y."/>
            <person name="Novikov A."/>
            <person name="Bonch-Osmolovskaya E.A."/>
            <person name="Slobodkin A.I."/>
        </authorList>
    </citation>
    <scope>NUCLEOTIDE SEQUENCE [LARGE SCALE GENOMIC DNA]</scope>
    <source>
        <strain evidence="11 12">A05MB</strain>
    </source>
</reference>
<dbReference type="GO" id="GO:0006508">
    <property type="term" value="P:proteolysis"/>
    <property type="evidence" value="ECO:0007669"/>
    <property type="project" value="UniProtKB-KW"/>
</dbReference>